<dbReference type="AlphaFoldDB" id="A0A1H2AVX0"/>
<feature type="transmembrane region" description="Helical" evidence="1">
    <location>
        <begin position="41"/>
        <end position="58"/>
    </location>
</feature>
<gene>
    <name evidence="2" type="ORF">SAMN04489716_4109</name>
</gene>
<dbReference type="STRING" id="113562.SAMN04489716_4109"/>
<evidence type="ECO:0000256" key="1">
    <source>
        <dbReference type="SAM" id="Phobius"/>
    </source>
</evidence>
<name>A0A1H2AVX0_9ACTN</name>
<evidence type="ECO:0000313" key="3">
    <source>
        <dbReference type="Proteomes" id="UP000198688"/>
    </source>
</evidence>
<proteinExistence type="predicted"/>
<sequence>MIRAVVAEVIKLVTLPSLALTVMLTWAATGLLRLAGPPGGVLVYSQVGFLVLGVLAAGQEYQGGGQIRASLLAVPRRPLLAVAKFAALAVTAAPAVLVAAVLAGEPAGSGRLVLDVLLAAGVGTILRHPVGATGALLTAYEIGLPVVRPHLPEIVLEVPVWACTSMIVLVAGAVFTRREV</sequence>
<accession>A0A1H2AVX0</accession>
<protein>
    <recommendedName>
        <fullName evidence="4">ABC-2 type transport system permease protein</fullName>
    </recommendedName>
</protein>
<feature type="transmembrane region" description="Helical" evidence="1">
    <location>
        <begin position="158"/>
        <end position="176"/>
    </location>
</feature>
<reference evidence="2 3" key="1">
    <citation type="submission" date="2016-10" db="EMBL/GenBank/DDBJ databases">
        <authorList>
            <person name="de Groot N.N."/>
        </authorList>
    </citation>
    <scope>NUCLEOTIDE SEQUENCE [LARGE SCALE GENOMIC DNA]</scope>
    <source>
        <strain evidence="2 3">DSM 43941</strain>
    </source>
</reference>
<keyword evidence="1" id="KW-0812">Transmembrane</keyword>
<dbReference type="EMBL" id="LT629758">
    <property type="protein sequence ID" value="SDT49656.1"/>
    <property type="molecule type" value="Genomic_DNA"/>
</dbReference>
<keyword evidence="3" id="KW-1185">Reference proteome</keyword>
<keyword evidence="1" id="KW-0472">Membrane</keyword>
<feature type="transmembrane region" description="Helical" evidence="1">
    <location>
        <begin position="12"/>
        <end position="35"/>
    </location>
</feature>
<keyword evidence="1" id="KW-1133">Transmembrane helix</keyword>
<evidence type="ECO:0000313" key="2">
    <source>
        <dbReference type="EMBL" id="SDT49656.1"/>
    </source>
</evidence>
<feature type="transmembrane region" description="Helical" evidence="1">
    <location>
        <begin position="79"/>
        <end position="103"/>
    </location>
</feature>
<dbReference type="Proteomes" id="UP000198688">
    <property type="component" value="Chromosome I"/>
</dbReference>
<dbReference type="OrthoDB" id="3297687at2"/>
<dbReference type="RefSeq" id="WP_092546118.1">
    <property type="nucleotide sequence ID" value="NZ_BOMJ01000015.1"/>
</dbReference>
<organism evidence="2 3">
    <name type="scientific">Actinoplanes derwentensis</name>
    <dbReference type="NCBI Taxonomy" id="113562"/>
    <lineage>
        <taxon>Bacteria</taxon>
        <taxon>Bacillati</taxon>
        <taxon>Actinomycetota</taxon>
        <taxon>Actinomycetes</taxon>
        <taxon>Micromonosporales</taxon>
        <taxon>Micromonosporaceae</taxon>
        <taxon>Actinoplanes</taxon>
    </lineage>
</organism>
<evidence type="ECO:0008006" key="4">
    <source>
        <dbReference type="Google" id="ProtNLM"/>
    </source>
</evidence>